<dbReference type="InterPro" id="IPR050706">
    <property type="entry name" value="Cyclic-di-GMP_PDE-like"/>
</dbReference>
<dbReference type="Pfam" id="PF00563">
    <property type="entry name" value="EAL"/>
    <property type="match status" value="1"/>
</dbReference>
<comment type="caution">
    <text evidence="2">The sequence shown here is derived from an EMBL/GenBank/DDBJ whole genome shotgun (WGS) entry which is preliminary data.</text>
</comment>
<reference evidence="2" key="1">
    <citation type="submission" date="2024-05" db="EMBL/GenBank/DDBJ databases">
        <title>Alkalihalobacillus sp. strain MEB203 novel alkaliphilic bacterium from Lonar Lake, India.</title>
        <authorList>
            <person name="Joshi A."/>
            <person name="Thite S."/>
            <person name="Mengade P."/>
        </authorList>
    </citation>
    <scope>NUCLEOTIDE SEQUENCE</scope>
    <source>
        <strain evidence="2">MEB 203</strain>
    </source>
</reference>
<dbReference type="InterPro" id="IPR001633">
    <property type="entry name" value="EAL_dom"/>
</dbReference>
<name>A0ABT5VBH2_9BACI</name>
<dbReference type="InterPro" id="IPR029151">
    <property type="entry name" value="Sensor-like_sf"/>
</dbReference>
<dbReference type="InterPro" id="IPR018842">
    <property type="entry name" value="YkuI_C"/>
</dbReference>
<evidence type="ECO:0000313" key="3">
    <source>
        <dbReference type="Proteomes" id="UP001148125"/>
    </source>
</evidence>
<dbReference type="Gene3D" id="1.20.5.170">
    <property type="match status" value="1"/>
</dbReference>
<sequence>MDALDVIMNKDKIIPYFQPIVSADTQLVIGYEALARIQVEDGVQSLGWFFKDQSIPEEYRQEVDEHVCHLAIEKLLEHDIEAKLFINVDMNEILENNGEHLINNLKAYESRGLSLSSIVIEFAEQDFKGNISSLKHLLTYIQSLGIQIAIDDVGKTGSNLDQIALLRPNIVKVDLEFLEGDAFPQLYRDVLYSLSLLTRKIGATLMFEGIGSFNQLNYAWRNGGHYYQGYYLSRPKPTFQEIDFCKSSLKKEFHHFIHFERKKIEAQITLTEKLSQLIRHSIKKVKALDSYDAVVMQIAKELSNISFRVYICDHDGYQQSGNAVKDEENNWNLQEGSRFKNWSWRPYFLENIVRMNYEKRGILSDLYTDIEKDEMIRTYSFPIDDHLFLFVDIPYSYLFEQDGLM</sequence>
<dbReference type="PANTHER" id="PTHR33121">
    <property type="entry name" value="CYCLIC DI-GMP PHOSPHODIESTERASE PDEF"/>
    <property type="match status" value="1"/>
</dbReference>
<feature type="domain" description="EAL" evidence="1">
    <location>
        <begin position="1"/>
        <end position="249"/>
    </location>
</feature>
<dbReference type="Pfam" id="PF10388">
    <property type="entry name" value="YkuI_C"/>
    <property type="match status" value="1"/>
</dbReference>
<dbReference type="PANTHER" id="PTHR33121:SF82">
    <property type="entry name" value="SIGNAL TRANSDUCTION PROTEIN CONTAINING A EAL DOMAIN"/>
    <property type="match status" value="1"/>
</dbReference>
<dbReference type="RefSeq" id="WP_275117447.1">
    <property type="nucleotide sequence ID" value="NZ_JAOTPO010000003.1"/>
</dbReference>
<dbReference type="CDD" id="cd01948">
    <property type="entry name" value="EAL"/>
    <property type="match status" value="1"/>
</dbReference>
<dbReference type="Proteomes" id="UP001148125">
    <property type="component" value="Unassembled WGS sequence"/>
</dbReference>
<dbReference type="PROSITE" id="PS50883">
    <property type="entry name" value="EAL"/>
    <property type="match status" value="1"/>
</dbReference>
<gene>
    <name evidence="2" type="ORF">N7Z68_05395</name>
</gene>
<dbReference type="SMART" id="SM00052">
    <property type="entry name" value="EAL"/>
    <property type="match status" value="1"/>
</dbReference>
<protein>
    <submittedName>
        <fullName evidence="2">EAL domain-containing protein</fullName>
    </submittedName>
</protein>
<proteinExistence type="predicted"/>
<dbReference type="InterPro" id="IPR035919">
    <property type="entry name" value="EAL_sf"/>
</dbReference>
<dbReference type="Gene3D" id="3.30.450.20">
    <property type="entry name" value="PAS domain"/>
    <property type="match status" value="1"/>
</dbReference>
<dbReference type="EMBL" id="JAOTPO010000003">
    <property type="protein sequence ID" value="MDE5412811.1"/>
    <property type="molecule type" value="Genomic_DNA"/>
</dbReference>
<dbReference type="SUPFAM" id="SSF103190">
    <property type="entry name" value="Sensory domain-like"/>
    <property type="match status" value="1"/>
</dbReference>
<accession>A0ABT5VBH2</accession>
<dbReference type="SUPFAM" id="SSF141868">
    <property type="entry name" value="EAL domain-like"/>
    <property type="match status" value="1"/>
</dbReference>
<keyword evidence="3" id="KW-1185">Reference proteome</keyword>
<organism evidence="2 3">
    <name type="scientific">Alkalihalobacterium chitinilyticum</name>
    <dbReference type="NCBI Taxonomy" id="2980103"/>
    <lineage>
        <taxon>Bacteria</taxon>
        <taxon>Bacillati</taxon>
        <taxon>Bacillota</taxon>
        <taxon>Bacilli</taxon>
        <taxon>Bacillales</taxon>
        <taxon>Bacillaceae</taxon>
        <taxon>Alkalihalobacterium</taxon>
    </lineage>
</organism>
<dbReference type="Gene3D" id="3.20.20.450">
    <property type="entry name" value="EAL domain"/>
    <property type="match status" value="1"/>
</dbReference>
<evidence type="ECO:0000259" key="1">
    <source>
        <dbReference type="PROSITE" id="PS50883"/>
    </source>
</evidence>
<evidence type="ECO:0000313" key="2">
    <source>
        <dbReference type="EMBL" id="MDE5412811.1"/>
    </source>
</evidence>